<keyword evidence="4" id="KW-1185">Reference proteome</keyword>
<accession>A0ABU6UWC9</accession>
<reference evidence="3 4" key="1">
    <citation type="journal article" date="2023" name="Plants (Basel)">
        <title>Bridging the Gap: Combining Genomics and Transcriptomics Approaches to Understand Stylosanthes scabra, an Orphan Legume from the Brazilian Caatinga.</title>
        <authorList>
            <person name="Ferreira-Neto J.R.C."/>
            <person name="da Silva M.D."/>
            <person name="Binneck E."/>
            <person name="de Melo N.F."/>
            <person name="da Silva R.H."/>
            <person name="de Melo A.L.T.M."/>
            <person name="Pandolfi V."/>
            <person name="Bustamante F.O."/>
            <person name="Brasileiro-Vidal A.C."/>
            <person name="Benko-Iseppon A.M."/>
        </authorList>
    </citation>
    <scope>NUCLEOTIDE SEQUENCE [LARGE SCALE GENOMIC DNA]</scope>
    <source>
        <tissue evidence="3">Leaves</tissue>
    </source>
</reference>
<feature type="transmembrane region" description="Helical" evidence="2">
    <location>
        <begin position="25"/>
        <end position="46"/>
    </location>
</feature>
<protein>
    <submittedName>
        <fullName evidence="3">Uncharacterized protein</fullName>
    </submittedName>
</protein>
<gene>
    <name evidence="3" type="ORF">PIB30_099558</name>
</gene>
<proteinExistence type="predicted"/>
<evidence type="ECO:0000313" key="4">
    <source>
        <dbReference type="Proteomes" id="UP001341840"/>
    </source>
</evidence>
<feature type="compositionally biased region" description="Basic and acidic residues" evidence="1">
    <location>
        <begin position="126"/>
        <end position="140"/>
    </location>
</feature>
<comment type="caution">
    <text evidence="3">The sequence shown here is derived from an EMBL/GenBank/DDBJ whole genome shotgun (WGS) entry which is preliminary data.</text>
</comment>
<name>A0ABU6UWC9_9FABA</name>
<evidence type="ECO:0000313" key="3">
    <source>
        <dbReference type="EMBL" id="MED6165441.1"/>
    </source>
</evidence>
<feature type="compositionally biased region" description="Low complexity" evidence="1">
    <location>
        <begin position="91"/>
        <end position="106"/>
    </location>
</feature>
<evidence type="ECO:0000256" key="1">
    <source>
        <dbReference type="SAM" id="MobiDB-lite"/>
    </source>
</evidence>
<organism evidence="3 4">
    <name type="scientific">Stylosanthes scabra</name>
    <dbReference type="NCBI Taxonomy" id="79078"/>
    <lineage>
        <taxon>Eukaryota</taxon>
        <taxon>Viridiplantae</taxon>
        <taxon>Streptophyta</taxon>
        <taxon>Embryophyta</taxon>
        <taxon>Tracheophyta</taxon>
        <taxon>Spermatophyta</taxon>
        <taxon>Magnoliopsida</taxon>
        <taxon>eudicotyledons</taxon>
        <taxon>Gunneridae</taxon>
        <taxon>Pentapetalae</taxon>
        <taxon>rosids</taxon>
        <taxon>fabids</taxon>
        <taxon>Fabales</taxon>
        <taxon>Fabaceae</taxon>
        <taxon>Papilionoideae</taxon>
        <taxon>50 kb inversion clade</taxon>
        <taxon>dalbergioids sensu lato</taxon>
        <taxon>Dalbergieae</taxon>
        <taxon>Pterocarpus clade</taxon>
        <taxon>Stylosanthes</taxon>
    </lineage>
</organism>
<evidence type="ECO:0000256" key="2">
    <source>
        <dbReference type="SAM" id="Phobius"/>
    </source>
</evidence>
<dbReference type="EMBL" id="JASCZI010123507">
    <property type="protein sequence ID" value="MED6165441.1"/>
    <property type="molecule type" value="Genomic_DNA"/>
</dbReference>
<keyword evidence="2" id="KW-0812">Transmembrane</keyword>
<sequence length="140" mass="15380">MWMKLIVCNIVPTRHETTFGIDHILMIYALMKGMSVSLLGVMVSNMNTDPTKSKKHLLPFPMFITKWAEEANVPTYPGDEIRKIPKAHINIPTSSNASSSEPYASTCSALCQEAGDEDQSAGTRANSEDKDGSNKDSSEE</sequence>
<keyword evidence="2" id="KW-1133">Transmembrane helix</keyword>
<keyword evidence="2" id="KW-0472">Membrane</keyword>
<feature type="region of interest" description="Disordered" evidence="1">
    <location>
        <begin position="91"/>
        <end position="140"/>
    </location>
</feature>
<dbReference type="Proteomes" id="UP001341840">
    <property type="component" value="Unassembled WGS sequence"/>
</dbReference>